<dbReference type="PANTHER" id="PTHR39081:SF1">
    <property type="entry name" value="MUT7-C RNASE DOMAIN-CONTAINING PROTEIN"/>
    <property type="match status" value="1"/>
</dbReference>
<evidence type="ECO:0000259" key="1">
    <source>
        <dbReference type="Pfam" id="PF01927"/>
    </source>
</evidence>
<sequence length="164" mass="18648">MKFIADAMLGRLAKWLRILGFDVLYYPDVEDKEVLRIARQQERTILTRDTRLSKSKGLPGVIFINKDDVFDQLGQIGTLLDLRNAGLCGRCAICNGLLVDVSQKEEVRDIVPEFIYISSAGFKRCQNCGKVYWEGSHHRRIMERVEEVLSASSEQMAGGEEDKH</sequence>
<evidence type="ECO:0000313" key="3">
    <source>
        <dbReference type="Proteomes" id="UP000245125"/>
    </source>
</evidence>
<reference evidence="3" key="1">
    <citation type="submission" date="2018-03" db="EMBL/GenBank/DDBJ databases">
        <authorList>
            <person name="Zecchin S."/>
        </authorList>
    </citation>
    <scope>NUCLEOTIDE SEQUENCE [LARGE SCALE GENOMIC DNA]</scope>
</reference>
<dbReference type="AlphaFoldDB" id="A0A2U3QJN1"/>
<organism evidence="2 3">
    <name type="scientific">Candidatus Sulfobium mesophilum</name>
    <dbReference type="NCBI Taxonomy" id="2016548"/>
    <lineage>
        <taxon>Bacteria</taxon>
        <taxon>Pseudomonadati</taxon>
        <taxon>Nitrospirota</taxon>
        <taxon>Nitrospiria</taxon>
        <taxon>Nitrospirales</taxon>
        <taxon>Nitrospiraceae</taxon>
        <taxon>Candidatus Sulfobium</taxon>
    </lineage>
</organism>
<accession>A0A2U3QJN1</accession>
<dbReference type="EMBL" id="OUUY01000109">
    <property type="protein sequence ID" value="SPQ01579.1"/>
    <property type="molecule type" value="Genomic_DNA"/>
</dbReference>
<evidence type="ECO:0000313" key="2">
    <source>
        <dbReference type="EMBL" id="SPQ01579.1"/>
    </source>
</evidence>
<dbReference type="OrthoDB" id="9797655at2"/>
<feature type="domain" description="Mut7-C RNAse" evidence="1">
    <location>
        <begin position="1"/>
        <end position="144"/>
    </location>
</feature>
<keyword evidence="3" id="KW-1185">Reference proteome</keyword>
<dbReference type="PANTHER" id="PTHR39081">
    <property type="entry name" value="MUT7-C DOMAIN-CONTAINING PROTEIN"/>
    <property type="match status" value="1"/>
</dbReference>
<dbReference type="Proteomes" id="UP000245125">
    <property type="component" value="Unassembled WGS sequence"/>
</dbReference>
<protein>
    <recommendedName>
        <fullName evidence="1">Mut7-C RNAse domain-containing protein</fullName>
    </recommendedName>
</protein>
<gene>
    <name evidence="2" type="ORF">NBG4_600003</name>
</gene>
<dbReference type="InterPro" id="IPR002782">
    <property type="entry name" value="Mut7-C_RNAse_dom"/>
</dbReference>
<dbReference type="Pfam" id="PF01927">
    <property type="entry name" value="Mut7-C"/>
    <property type="match status" value="1"/>
</dbReference>
<name>A0A2U3QJN1_9BACT</name>
<proteinExistence type="predicted"/>